<keyword evidence="10 14" id="KW-0472">Membrane</keyword>
<dbReference type="Pfam" id="PF02600">
    <property type="entry name" value="DsbB"/>
    <property type="match status" value="1"/>
</dbReference>
<feature type="topological domain" description="Periplasmic" evidence="14">
    <location>
        <begin position="86"/>
        <end position="140"/>
    </location>
</feature>
<keyword evidence="7 14" id="KW-0249">Electron transport</keyword>
<dbReference type="Proteomes" id="UP000464480">
    <property type="component" value="Chromosome"/>
</dbReference>
<keyword evidence="11 14" id="KW-1015">Disulfide bond</keyword>
<name>A0A6I6Y665_PSEPU</name>
<feature type="transmembrane region" description="Helical" evidence="15">
    <location>
        <begin position="141"/>
        <end position="160"/>
    </location>
</feature>
<dbReference type="GO" id="GO:0009055">
    <property type="term" value="F:electron transfer activity"/>
    <property type="evidence" value="ECO:0007669"/>
    <property type="project" value="UniProtKB-UniRule"/>
</dbReference>
<protein>
    <recommendedName>
        <fullName evidence="14">Disulfide bond formation protein B</fullName>
    </recommendedName>
    <alternativeName>
        <fullName evidence="14">Disulfide oxidoreductase</fullName>
    </alternativeName>
</protein>
<evidence type="ECO:0000256" key="5">
    <source>
        <dbReference type="ARBA" id="ARBA00022519"/>
    </source>
</evidence>
<keyword evidence="6 14" id="KW-0812">Transmembrane</keyword>
<feature type="disulfide bond" description="Redox-active" evidence="14">
    <location>
        <begin position="100"/>
        <end position="126"/>
    </location>
</feature>
<evidence type="ECO:0000256" key="14">
    <source>
        <dbReference type="HAMAP-Rule" id="MF_00286"/>
    </source>
</evidence>
<dbReference type="EMBL" id="CP026115">
    <property type="protein sequence ID" value="QHG67970.1"/>
    <property type="molecule type" value="Genomic_DNA"/>
</dbReference>
<dbReference type="AlphaFoldDB" id="A0A6I6Y665"/>
<dbReference type="InterPro" id="IPR050183">
    <property type="entry name" value="DsbB"/>
</dbReference>
<feature type="topological domain" description="Periplasmic" evidence="14">
    <location>
        <begin position="27"/>
        <end position="44"/>
    </location>
</feature>
<evidence type="ECO:0000256" key="1">
    <source>
        <dbReference type="ARBA" id="ARBA00004429"/>
    </source>
</evidence>
<evidence type="ECO:0000256" key="15">
    <source>
        <dbReference type="SAM" id="Phobius"/>
    </source>
</evidence>
<evidence type="ECO:0000256" key="8">
    <source>
        <dbReference type="ARBA" id="ARBA00022989"/>
    </source>
</evidence>
<organism evidence="16 17">
    <name type="scientific">Pseudomonas putida</name>
    <name type="common">Arthrobacter siderocapsulatus</name>
    <dbReference type="NCBI Taxonomy" id="303"/>
    <lineage>
        <taxon>Bacteria</taxon>
        <taxon>Pseudomonadati</taxon>
        <taxon>Pseudomonadota</taxon>
        <taxon>Gammaproteobacteria</taxon>
        <taxon>Pseudomonadales</taxon>
        <taxon>Pseudomonadaceae</taxon>
        <taxon>Pseudomonas</taxon>
    </lineage>
</organism>
<gene>
    <name evidence="14" type="primary">dsbB</name>
    <name evidence="16" type="ORF">C2H86_27590</name>
</gene>
<dbReference type="GO" id="GO:0005886">
    <property type="term" value="C:plasma membrane"/>
    <property type="evidence" value="ECO:0007669"/>
    <property type="project" value="UniProtKB-SubCell"/>
</dbReference>
<evidence type="ECO:0000256" key="12">
    <source>
        <dbReference type="ARBA" id="ARBA00023186"/>
    </source>
</evidence>
<reference evidence="16 17" key="1">
    <citation type="submission" date="2020-02" db="EMBL/GenBank/DDBJ databases">
        <title>Pseudomonas Putida W5 Complete Genome Assembly.</title>
        <authorList>
            <person name="Yuan Z.-C."/>
            <person name="Shaw G.A."/>
            <person name="Cusano A.D."/>
            <person name="Caddey B.J."/>
            <person name="Weselowski B.J."/>
        </authorList>
    </citation>
    <scope>NUCLEOTIDE SEQUENCE [LARGE SCALE GENOMIC DNA]</scope>
    <source>
        <strain evidence="16 17">W5</strain>
    </source>
</reference>
<evidence type="ECO:0000256" key="13">
    <source>
        <dbReference type="ARBA" id="ARBA00023284"/>
    </source>
</evidence>
<evidence type="ECO:0000313" key="16">
    <source>
        <dbReference type="EMBL" id="QHG67970.1"/>
    </source>
</evidence>
<evidence type="ECO:0000313" key="17">
    <source>
        <dbReference type="Proteomes" id="UP000464480"/>
    </source>
</evidence>
<keyword evidence="8 14" id="KW-1133">Transmembrane helix</keyword>
<evidence type="ECO:0000256" key="11">
    <source>
        <dbReference type="ARBA" id="ARBA00023157"/>
    </source>
</evidence>
<evidence type="ECO:0000256" key="10">
    <source>
        <dbReference type="ARBA" id="ARBA00023136"/>
    </source>
</evidence>
<proteinExistence type="inferred from homology"/>
<dbReference type="GO" id="GO:0015035">
    <property type="term" value="F:protein-disulfide reductase activity"/>
    <property type="evidence" value="ECO:0007669"/>
    <property type="project" value="UniProtKB-UniRule"/>
</dbReference>
<keyword evidence="5" id="KW-0997">Cell inner membrane</keyword>
<feature type="topological domain" description="Cytoplasmic" evidence="14">
    <location>
        <begin position="160"/>
        <end position="175"/>
    </location>
</feature>
<keyword evidence="3 14" id="KW-0813">Transport</keyword>
<evidence type="ECO:0000256" key="7">
    <source>
        <dbReference type="ARBA" id="ARBA00022982"/>
    </source>
</evidence>
<comment type="function">
    <text evidence="14">Required for disulfide bond formation in some periplasmic proteins. Acts by oxidizing the DsbA protein.</text>
</comment>
<dbReference type="HAMAP" id="MF_00286">
    <property type="entry name" value="DsbB"/>
    <property type="match status" value="1"/>
</dbReference>
<dbReference type="InterPro" id="IPR023380">
    <property type="entry name" value="DsbB-like_sf"/>
</dbReference>
<feature type="disulfide bond" description="Redox-active" evidence="14">
    <location>
        <begin position="36"/>
        <end position="39"/>
    </location>
</feature>
<feature type="topological domain" description="Cytoplasmic" evidence="14">
    <location>
        <begin position="1"/>
        <end position="9"/>
    </location>
</feature>
<evidence type="ECO:0000256" key="3">
    <source>
        <dbReference type="ARBA" id="ARBA00022448"/>
    </source>
</evidence>
<keyword evidence="4 14" id="KW-1003">Cell membrane</keyword>
<dbReference type="Gene3D" id="1.20.1550.10">
    <property type="entry name" value="DsbB-like"/>
    <property type="match status" value="1"/>
</dbReference>
<comment type="similarity">
    <text evidence="2 14">Belongs to the DsbB family.</text>
</comment>
<evidence type="ECO:0000256" key="9">
    <source>
        <dbReference type="ARBA" id="ARBA00023002"/>
    </source>
</evidence>
<dbReference type="InterPro" id="IPR003752">
    <property type="entry name" value="DiS_bond_form_DsbB/BdbC"/>
</dbReference>
<evidence type="ECO:0000256" key="2">
    <source>
        <dbReference type="ARBA" id="ARBA00008823"/>
    </source>
</evidence>
<feature type="topological domain" description="Cytoplasmic" evidence="14">
    <location>
        <begin position="62"/>
        <end position="67"/>
    </location>
</feature>
<dbReference type="PANTHER" id="PTHR36570">
    <property type="entry name" value="DISULFIDE BOND FORMATION PROTEIN B"/>
    <property type="match status" value="1"/>
</dbReference>
<dbReference type="PANTHER" id="PTHR36570:SF3">
    <property type="entry name" value="DISULFIDE BOND FORMATION PROTEIN B"/>
    <property type="match status" value="1"/>
</dbReference>
<dbReference type="RefSeq" id="WP_159413091.1">
    <property type="nucleotide sequence ID" value="NZ_CP026115.2"/>
</dbReference>
<keyword evidence="13 14" id="KW-0676">Redox-active center</keyword>
<comment type="subcellular location">
    <subcellularLocation>
        <location evidence="1">Cell inner membrane</location>
        <topology evidence="1">Multi-pass membrane protein</topology>
    </subcellularLocation>
    <subcellularLocation>
        <location evidence="14">Cell membrane</location>
        <topology evidence="14">Multi-pass membrane protein</topology>
    </subcellularLocation>
</comment>
<dbReference type="InterPro" id="IPR022920">
    <property type="entry name" value="Disulphide_bond_form_DsbB"/>
</dbReference>
<feature type="transmembrane region" description="Helical" evidence="15">
    <location>
        <begin position="32"/>
        <end position="57"/>
    </location>
</feature>
<feature type="transmembrane region" description="Helical" evidence="15">
    <location>
        <begin position="69"/>
        <end position="89"/>
    </location>
</feature>
<dbReference type="SUPFAM" id="SSF158442">
    <property type="entry name" value="DsbB-like"/>
    <property type="match status" value="1"/>
</dbReference>
<dbReference type="GO" id="GO:0006457">
    <property type="term" value="P:protein folding"/>
    <property type="evidence" value="ECO:0007669"/>
    <property type="project" value="InterPro"/>
</dbReference>
<sequence length="175" mass="18486">MPMASLRTLFIPACLASLAVLGASFYLESAVGLVPCLLCFSQRILLALYALVCLSAALHSPGIAGVRRYARAGLLCAASGALLAARHVWLQGASDAGHLCPLPIGHMFEQSWREAARQLLLGGPDCSSLTWSFLDLTLPEWSLLAFLLLAALPLSGLLVCRFRSLRATSGGASGY</sequence>
<keyword evidence="9 14" id="KW-0560">Oxidoreductase</keyword>
<evidence type="ECO:0000256" key="6">
    <source>
        <dbReference type="ARBA" id="ARBA00022692"/>
    </source>
</evidence>
<evidence type="ECO:0000256" key="4">
    <source>
        <dbReference type="ARBA" id="ARBA00022475"/>
    </source>
</evidence>
<keyword evidence="12 14" id="KW-0143">Chaperone</keyword>
<accession>A0A6I6Y665</accession>